<dbReference type="CDD" id="cd02440">
    <property type="entry name" value="AdoMet_MTases"/>
    <property type="match status" value="1"/>
</dbReference>
<protein>
    <submittedName>
        <fullName evidence="6">SAM-dependent methyltransferase</fullName>
    </submittedName>
</protein>
<evidence type="ECO:0000256" key="2">
    <source>
        <dbReference type="ARBA" id="ARBA00022603"/>
    </source>
</evidence>
<dbReference type="GO" id="GO:0032259">
    <property type="term" value="P:methylation"/>
    <property type="evidence" value="ECO:0007669"/>
    <property type="project" value="UniProtKB-KW"/>
</dbReference>
<dbReference type="Gene3D" id="3.40.50.150">
    <property type="entry name" value="Vaccinia Virus protein VP39"/>
    <property type="match status" value="1"/>
</dbReference>
<evidence type="ECO:0000313" key="6">
    <source>
        <dbReference type="EMBL" id="APT92565.1"/>
    </source>
</evidence>
<evidence type="ECO:0000313" key="7">
    <source>
        <dbReference type="Proteomes" id="UP000185491"/>
    </source>
</evidence>
<feature type="region of interest" description="Disordered" evidence="4">
    <location>
        <begin position="1"/>
        <end position="26"/>
    </location>
</feature>
<dbReference type="KEGG" id="cpho:CPHO_06290"/>
<dbReference type="InterPro" id="IPR051052">
    <property type="entry name" value="Diverse_substrate_MTase"/>
</dbReference>
<name>A0A1L7D387_9CORY</name>
<dbReference type="SUPFAM" id="SSF53335">
    <property type="entry name" value="S-adenosyl-L-methionine-dependent methyltransferases"/>
    <property type="match status" value="1"/>
</dbReference>
<dbReference type="Proteomes" id="UP000185491">
    <property type="component" value="Chromosome"/>
</dbReference>
<dbReference type="Pfam" id="PF08241">
    <property type="entry name" value="Methyltransf_11"/>
    <property type="match status" value="1"/>
</dbReference>
<reference evidence="6 7" key="1">
    <citation type="submission" date="2014-08" db="EMBL/GenBank/DDBJ databases">
        <title>Complete genome sequence of Corynebacterium phocae M408/89/1(T)(=DSM 44612(T)), isolated from the common seal (Phoca vitulina).</title>
        <authorList>
            <person name="Ruckert C."/>
            <person name="Albersmeier A."/>
            <person name="Winkler A."/>
            <person name="Kalinowski J."/>
        </authorList>
    </citation>
    <scope>NUCLEOTIDE SEQUENCE [LARGE SCALE GENOMIC DNA]</scope>
    <source>
        <strain evidence="6 7">M408/89/1</strain>
    </source>
</reference>
<dbReference type="EMBL" id="CP009249">
    <property type="protein sequence ID" value="APT92565.1"/>
    <property type="molecule type" value="Genomic_DNA"/>
</dbReference>
<accession>A0A1L7D387</accession>
<keyword evidence="2 6" id="KW-0489">Methyltransferase</keyword>
<dbReference type="InterPro" id="IPR029063">
    <property type="entry name" value="SAM-dependent_MTases_sf"/>
</dbReference>
<gene>
    <name evidence="6" type="ORF">CPHO_06290</name>
</gene>
<organism evidence="6 7">
    <name type="scientific">Corynebacterium phocae</name>
    <dbReference type="NCBI Taxonomy" id="161895"/>
    <lineage>
        <taxon>Bacteria</taxon>
        <taxon>Bacillati</taxon>
        <taxon>Actinomycetota</taxon>
        <taxon>Actinomycetes</taxon>
        <taxon>Mycobacteriales</taxon>
        <taxon>Corynebacteriaceae</taxon>
        <taxon>Corynebacterium</taxon>
    </lineage>
</organism>
<evidence type="ECO:0000259" key="5">
    <source>
        <dbReference type="Pfam" id="PF08241"/>
    </source>
</evidence>
<comment type="similarity">
    <text evidence="1">Belongs to the methyltransferase superfamily.</text>
</comment>
<feature type="domain" description="Methyltransferase type 11" evidence="5">
    <location>
        <begin position="69"/>
        <end position="156"/>
    </location>
</feature>
<dbReference type="OrthoDB" id="9797252at2"/>
<evidence type="ECO:0000256" key="1">
    <source>
        <dbReference type="ARBA" id="ARBA00008361"/>
    </source>
</evidence>
<keyword evidence="3 6" id="KW-0808">Transferase</keyword>
<dbReference type="GO" id="GO:0008757">
    <property type="term" value="F:S-adenosylmethionine-dependent methyltransferase activity"/>
    <property type="evidence" value="ECO:0007669"/>
    <property type="project" value="InterPro"/>
</dbReference>
<dbReference type="PANTHER" id="PTHR44942">
    <property type="entry name" value="METHYLTRANSF_11 DOMAIN-CONTAINING PROTEIN"/>
    <property type="match status" value="1"/>
</dbReference>
<keyword evidence="7" id="KW-1185">Reference proteome</keyword>
<feature type="compositionally biased region" description="Pro residues" evidence="4">
    <location>
        <begin position="1"/>
        <end position="12"/>
    </location>
</feature>
<dbReference type="STRING" id="161895.CPHO_06290"/>
<evidence type="ECO:0000256" key="4">
    <source>
        <dbReference type="SAM" id="MobiDB-lite"/>
    </source>
</evidence>
<dbReference type="InterPro" id="IPR013216">
    <property type="entry name" value="Methyltransf_11"/>
</dbReference>
<dbReference type="AlphaFoldDB" id="A0A1L7D387"/>
<sequence length="272" mass="30471">MPHPYTSPPPENFPHYRRPSAKDAPSFTSHLARTDAAQAFSQGAETYQDVRPGYPDEVAALLAGFPSVVDIGAGTGKFTEALGNHTVYALDPSADMCRVLRNKGGALVWRAKAEATALPAASVHAASCAQTWHWVDSPAACAELDRIIRPGGRVVLVWNTLDVTAHPWVLRLSRIMHSGDVQKEGFYPEVGAPWEITQELRLKWEDTTTPERLHQLMHTRSYWLRAKEKTQLRMTHNLNWYLFEHLGFAQGQHITLPYRTDAFVLERAPKSP</sequence>
<dbReference type="PANTHER" id="PTHR44942:SF4">
    <property type="entry name" value="METHYLTRANSFERASE TYPE 11 DOMAIN-CONTAINING PROTEIN"/>
    <property type="match status" value="1"/>
</dbReference>
<dbReference type="RefSeq" id="WP_075734164.1">
    <property type="nucleotide sequence ID" value="NZ_CP009249.1"/>
</dbReference>
<proteinExistence type="inferred from homology"/>
<evidence type="ECO:0000256" key="3">
    <source>
        <dbReference type="ARBA" id="ARBA00022679"/>
    </source>
</evidence>